<dbReference type="Pfam" id="PF03110">
    <property type="entry name" value="SBP"/>
    <property type="match status" value="1"/>
</dbReference>
<dbReference type="AlphaFoldDB" id="E8ZCC9"/>
<evidence type="ECO:0000256" key="1">
    <source>
        <dbReference type="ARBA" id="ARBA00022723"/>
    </source>
</evidence>
<feature type="region of interest" description="Disordered" evidence="5">
    <location>
        <begin position="1"/>
        <end position="24"/>
    </location>
</feature>
<reference evidence="7" key="1">
    <citation type="submission" date="2010-11" db="EMBL/GenBank/DDBJ databases">
        <authorList>
            <person name="Genoscope - CEA"/>
        </authorList>
    </citation>
    <scope>NUCLEOTIDE SEQUENCE</scope>
</reference>
<accession>E8ZCC9</accession>
<evidence type="ECO:0000256" key="4">
    <source>
        <dbReference type="PROSITE-ProRule" id="PRU00470"/>
    </source>
</evidence>
<protein>
    <submittedName>
        <fullName evidence="7">Uncharacterized protein orf102a</fullName>
    </submittedName>
</protein>
<keyword evidence="3" id="KW-0862">Zinc</keyword>
<dbReference type="Gene3D" id="4.10.1100.10">
    <property type="entry name" value="Transcription factor, SBP-box domain"/>
    <property type="match status" value="1"/>
</dbReference>
<geneLocation type="mitochondrion" evidence="7"/>
<dbReference type="InterPro" id="IPR036893">
    <property type="entry name" value="SBP_sf"/>
</dbReference>
<dbReference type="InterPro" id="IPR044817">
    <property type="entry name" value="SBP-like"/>
</dbReference>
<sequence>MASSSSSSPVALSKRGRPRNSGAKKTVFCSVDGCASDLNQCREYHRRHKVCERHSKTPVVLVGGKKPQFCQHCSGCKKIIREESNAQRLPCLSWLENPTGDF</sequence>
<evidence type="ECO:0000313" key="7">
    <source>
        <dbReference type="EMBL" id="CBJ20763.1"/>
    </source>
</evidence>
<feature type="domain" description="SBP-type" evidence="6">
    <location>
        <begin position="26"/>
        <end position="102"/>
    </location>
</feature>
<keyword evidence="2 4" id="KW-0863">Zinc-finger</keyword>
<evidence type="ECO:0000256" key="5">
    <source>
        <dbReference type="SAM" id="MobiDB-lite"/>
    </source>
</evidence>
<evidence type="ECO:0000256" key="2">
    <source>
        <dbReference type="ARBA" id="ARBA00022771"/>
    </source>
</evidence>
<keyword evidence="7" id="KW-0496">Mitochondrion</keyword>
<dbReference type="PANTHER" id="PTHR31251:SF208">
    <property type="entry name" value="SQUAMOSA PROMOTER-BINDING-LIKE PROTEIN 18"/>
    <property type="match status" value="1"/>
</dbReference>
<evidence type="ECO:0000256" key="3">
    <source>
        <dbReference type="ARBA" id="ARBA00022833"/>
    </source>
</evidence>
<dbReference type="GO" id="GO:0005634">
    <property type="term" value="C:nucleus"/>
    <property type="evidence" value="ECO:0007669"/>
    <property type="project" value="InterPro"/>
</dbReference>
<keyword evidence="1" id="KW-0479">Metal-binding</keyword>
<evidence type="ECO:0000259" key="6">
    <source>
        <dbReference type="PROSITE" id="PS51141"/>
    </source>
</evidence>
<organism evidence="7">
    <name type="scientific">Beta vulgaris subsp. maritima</name>
    <name type="common">Sea beet</name>
    <name type="synonym">Beta maritima</name>
    <dbReference type="NCBI Taxonomy" id="350892"/>
    <lineage>
        <taxon>Eukaryota</taxon>
        <taxon>Viridiplantae</taxon>
        <taxon>Streptophyta</taxon>
        <taxon>Embryophyta</taxon>
        <taxon>Tracheophyta</taxon>
        <taxon>Spermatophyta</taxon>
        <taxon>Magnoliopsida</taxon>
        <taxon>eudicotyledons</taxon>
        <taxon>Gunneridae</taxon>
        <taxon>Pentapetalae</taxon>
        <taxon>Caryophyllales</taxon>
        <taxon>Chenopodiaceae</taxon>
        <taxon>Betoideae</taxon>
        <taxon>Beta</taxon>
    </lineage>
</organism>
<dbReference type="EMBL" id="FP885871">
    <property type="protein sequence ID" value="CBJ20763.1"/>
    <property type="molecule type" value="Genomic_DNA"/>
</dbReference>
<proteinExistence type="predicted"/>
<dbReference type="GO" id="GO:0003677">
    <property type="term" value="F:DNA binding"/>
    <property type="evidence" value="ECO:0007669"/>
    <property type="project" value="InterPro"/>
</dbReference>
<dbReference type="PROSITE" id="PS51141">
    <property type="entry name" value="ZF_SBP"/>
    <property type="match status" value="1"/>
</dbReference>
<dbReference type="SUPFAM" id="SSF103612">
    <property type="entry name" value="SBT domain"/>
    <property type="match status" value="1"/>
</dbReference>
<name>E8ZCC9_BETVM</name>
<gene>
    <name evidence="7" type="primary">orf102a</name>
</gene>
<dbReference type="GO" id="GO:0008270">
    <property type="term" value="F:zinc ion binding"/>
    <property type="evidence" value="ECO:0007669"/>
    <property type="project" value="UniProtKB-KW"/>
</dbReference>
<dbReference type="InterPro" id="IPR004333">
    <property type="entry name" value="SBP_dom"/>
</dbReference>
<reference evidence="7" key="2">
    <citation type="journal article" date="2011" name="Genome Biol. Evol.">
        <title>Structural and content diversity of mitochondrial genome in beet: a comparative genomic analysis.</title>
        <authorList>
            <person name="Darracq A."/>
            <person name="Varre J.S."/>
            <person name="Marechal-Drouard L."/>
            <person name="Courseaux A."/>
            <person name="Saumitou-Laprade P."/>
            <person name="Oztas S."/>
            <person name="Vacherie B."/>
            <person name="Barbe V.and.Touzet.P."/>
        </authorList>
    </citation>
    <scope>NUCLEOTIDE SEQUENCE</scope>
</reference>
<dbReference type="PANTHER" id="PTHR31251">
    <property type="entry name" value="SQUAMOSA PROMOTER-BINDING-LIKE PROTEIN 4"/>
    <property type="match status" value="1"/>
</dbReference>